<dbReference type="Pfam" id="PF14088">
    <property type="entry name" value="DUF4268"/>
    <property type="match status" value="1"/>
</dbReference>
<feature type="coiled-coil region" evidence="1">
    <location>
        <begin position="674"/>
        <end position="701"/>
    </location>
</feature>
<dbReference type="EMBL" id="LAZR01000939">
    <property type="protein sequence ID" value="KKN54199.1"/>
    <property type="molecule type" value="Genomic_DNA"/>
</dbReference>
<dbReference type="InterPro" id="IPR025364">
    <property type="entry name" value="DUF4268"/>
</dbReference>
<evidence type="ECO:0000259" key="2">
    <source>
        <dbReference type="Pfam" id="PF14088"/>
    </source>
</evidence>
<gene>
    <name evidence="3" type="ORF">LCGC14_0594920</name>
</gene>
<feature type="coiled-coil region" evidence="1">
    <location>
        <begin position="536"/>
        <end position="563"/>
    </location>
</feature>
<evidence type="ECO:0000256" key="1">
    <source>
        <dbReference type="SAM" id="Coils"/>
    </source>
</evidence>
<dbReference type="SUPFAM" id="SSF52540">
    <property type="entry name" value="P-loop containing nucleoside triphosphate hydrolases"/>
    <property type="match status" value="1"/>
</dbReference>
<evidence type="ECO:0000313" key="3">
    <source>
        <dbReference type="EMBL" id="KKN54199.1"/>
    </source>
</evidence>
<dbReference type="InterPro" id="IPR027417">
    <property type="entry name" value="P-loop_NTPase"/>
</dbReference>
<dbReference type="AlphaFoldDB" id="A0A0F9RHA8"/>
<keyword evidence="1" id="KW-0175">Coiled coil</keyword>
<proteinExistence type="predicted"/>
<protein>
    <recommendedName>
        <fullName evidence="2">DUF4268 domain-containing protein</fullName>
    </recommendedName>
</protein>
<organism evidence="3">
    <name type="scientific">marine sediment metagenome</name>
    <dbReference type="NCBI Taxonomy" id="412755"/>
    <lineage>
        <taxon>unclassified sequences</taxon>
        <taxon>metagenomes</taxon>
        <taxon>ecological metagenomes</taxon>
    </lineage>
</organism>
<feature type="domain" description="DUF4268" evidence="2">
    <location>
        <begin position="712"/>
        <end position="845"/>
    </location>
</feature>
<accession>A0A0F9RHA8</accession>
<sequence length="851" mass="100869">MLLKDIPHEFFNINADSVKFNDIKKYINISLSEDLVNNIMKTPHVVLSGTFGMGKTTIFKYLENRYINEFEDEKLLPIFLQFTIHDFQQIVRFKIGHSLRIEYFTRALLLTIVNRIKKVLKVKNYAIIQEKIKKKDRERVLGIIDEFITKSKKKLNEVQEFIRKNSANLEFDVKIFKANKGKSDVETLNRYTVIPTEIFHEFQELIEEAIEYLDIEKFIFLFDESFAIYRNYGMELYTLFLASMKGLRSALAEYIELKISILPYPKPPKNTYFRIGEDFYQYTIQYINLYKDDQEKVLNFYKKLLFARFEYFKNSLEVERLPSSPDELINQIFERDAWLAVVYGSMGIPRHFFRLLKHIRDENFERKVIIDDVSESMFELANSLEDAIESETNKKILKYLRKDLDNTNKRRNLPKFIFTLFIAYPRKMEYIGGIEELVRNNLLILCQERISFDNKETREKLGGDNYGLLFALNICYGYKEKLFKGRGGGPIGLRKLTNYFQYLNLHSSSKEYRSKIRDFIPGQEIIDEDEFLPLPRESKEEIIERAKESLEELLIETEEIKINNIEHKDIIVDSEYSIPDGYTTTYKIIKKIVFKNGVNTKSLNDLQDKLRYHNAQMTSDIELALRYLVLLYENEYDLFSSLWLKNELQQIAMNMGLAKSGKKSNISFRIIKKIEKNEVSKELAEKRNNNEKDKLKKVDVKKDQSNIKSKFQEFWVGLLEKCSNKTNIFKNRKTSKDIFVCTRIEGFVYCFAVQRSKKTVSVELYIDIGDKSKNKATFDYLIKKKDDIENQLGDILIWKRLGERRASRIVFSIENMNWNDKKNWPIIQDTMIDNMIKLNRVLQNYTLLIEF</sequence>
<name>A0A0F9RHA8_9ZZZZ</name>
<comment type="caution">
    <text evidence="3">The sequence shown here is derived from an EMBL/GenBank/DDBJ whole genome shotgun (WGS) entry which is preliminary data.</text>
</comment>
<reference evidence="3" key="1">
    <citation type="journal article" date="2015" name="Nature">
        <title>Complex archaea that bridge the gap between prokaryotes and eukaryotes.</title>
        <authorList>
            <person name="Spang A."/>
            <person name="Saw J.H."/>
            <person name="Jorgensen S.L."/>
            <person name="Zaremba-Niedzwiedzka K."/>
            <person name="Martijn J."/>
            <person name="Lind A.E."/>
            <person name="van Eijk R."/>
            <person name="Schleper C."/>
            <person name="Guy L."/>
            <person name="Ettema T.J."/>
        </authorList>
    </citation>
    <scope>NUCLEOTIDE SEQUENCE</scope>
</reference>